<protein>
    <submittedName>
        <fullName evidence="1">Uncharacterized protein</fullName>
    </submittedName>
</protein>
<organism evidence="1 2">
    <name type="scientific">Allacma fusca</name>
    <dbReference type="NCBI Taxonomy" id="39272"/>
    <lineage>
        <taxon>Eukaryota</taxon>
        <taxon>Metazoa</taxon>
        <taxon>Ecdysozoa</taxon>
        <taxon>Arthropoda</taxon>
        <taxon>Hexapoda</taxon>
        <taxon>Collembola</taxon>
        <taxon>Symphypleona</taxon>
        <taxon>Sminthuridae</taxon>
        <taxon>Allacma</taxon>
    </lineage>
</organism>
<sequence>MSVEINIPVIICFLTYFLNRIEGVKVNDIQDFCNASPVGIKNISEARLVQDFIKHLERRFTLNYDILEVYQGITDNEQEIWKLELYDHATEITMIACQNWLISHNFLKIVRELFTTLLLQVQPELMNLDQGLLRSIWKVVNFEASRCKQKLNASEDFQTIVRDAYILMKDSPAFEPSYFKGAGGGDLSPKRNSWDFNKDKNIVIEIAWLVANHVAAVCHAVSKQDYNFWPNFIRIFNKFYLLPLSYEWNNPSRNEDYQFLLGGFDYKVEYEKLGFCATQAFKMTMNLVPFHKKYENNSSDSIVPWGRQYRQNNPHNFF</sequence>
<reference evidence="1" key="1">
    <citation type="submission" date="2021-06" db="EMBL/GenBank/DDBJ databases">
        <authorList>
            <person name="Hodson N. C."/>
            <person name="Mongue J. A."/>
            <person name="Jaron S. K."/>
        </authorList>
    </citation>
    <scope>NUCLEOTIDE SEQUENCE</scope>
</reference>
<dbReference type="OrthoDB" id="10602725at2759"/>
<keyword evidence="2" id="KW-1185">Reference proteome</keyword>
<gene>
    <name evidence="1" type="ORF">AFUS01_LOCUS46616</name>
</gene>
<dbReference type="Proteomes" id="UP000708208">
    <property type="component" value="Unassembled WGS sequence"/>
</dbReference>
<comment type="caution">
    <text evidence="1">The sequence shown here is derived from an EMBL/GenBank/DDBJ whole genome shotgun (WGS) entry which is preliminary data.</text>
</comment>
<accession>A0A8J2PU92</accession>
<evidence type="ECO:0000313" key="2">
    <source>
        <dbReference type="Proteomes" id="UP000708208"/>
    </source>
</evidence>
<name>A0A8J2PU92_9HEXA</name>
<proteinExistence type="predicted"/>
<dbReference type="EMBL" id="CAJVCH010571432">
    <property type="protein sequence ID" value="CAG7837510.1"/>
    <property type="molecule type" value="Genomic_DNA"/>
</dbReference>
<evidence type="ECO:0000313" key="1">
    <source>
        <dbReference type="EMBL" id="CAG7837510.1"/>
    </source>
</evidence>
<dbReference type="AlphaFoldDB" id="A0A8J2PU92"/>